<proteinExistence type="predicted"/>
<dbReference type="InterPro" id="IPR010064">
    <property type="entry name" value="HK97-gp10_tail"/>
</dbReference>
<gene>
    <name evidence="2" type="ORF">Psal009_00567</name>
    <name evidence="3" type="ORF">Psal009_03644</name>
</gene>
<evidence type="ECO:0000256" key="1">
    <source>
        <dbReference type="SAM" id="MobiDB-lite"/>
    </source>
</evidence>
<keyword evidence="3" id="KW-0614">Plasmid</keyword>
<name>A0A9Q6LJ00_PISSA</name>
<geneLocation type="plasmid" evidence="3 4">
    <name>unnamed1</name>
</geneLocation>
<dbReference type="Pfam" id="PF04883">
    <property type="entry name" value="HK97-gp10_like"/>
    <property type="match status" value="1"/>
</dbReference>
<sequence length="131" mass="14663">MPKISFSVDGLRDLEKQLKQLAPKKIKTLNRRALRKAAEPVETQMKANAPQKSGALVESIKRRSKKGKGRRTIVNVTVGPTRKIDYAIEQEYGSSHQPARPFIRPALNDNAQTSIDSFKNALTLALKKQKL</sequence>
<dbReference type="NCBIfam" id="TIGR01725">
    <property type="entry name" value="phge_HK97_gp10"/>
    <property type="match status" value="1"/>
</dbReference>
<reference evidence="2 4" key="1">
    <citation type="submission" date="2019-04" db="EMBL/GenBank/DDBJ databases">
        <title>Complete genome sequencing of Piscirickettsia salmonis strain Psal-009.</title>
        <authorList>
            <person name="Schober I."/>
            <person name="Bunk B."/>
            <person name="Sproer C."/>
            <person name="Carril G.P."/>
            <person name="Riedel T."/>
            <person name="Flores-Herrera P.A."/>
            <person name="Nourdin-Galindo G."/>
            <person name="Marshall S.H."/>
            <person name="Overmann J."/>
        </authorList>
    </citation>
    <scope>NUCLEOTIDE SEQUENCE [LARGE SCALE GENOMIC DNA]</scope>
    <source>
        <strain evidence="2 4">Psal-009</strain>
        <plasmid evidence="3 4">unnamed1</plasmid>
    </source>
</reference>
<evidence type="ECO:0000313" key="2">
    <source>
        <dbReference type="EMBL" id="QGO04695.1"/>
    </source>
</evidence>
<dbReference type="AlphaFoldDB" id="A0A9Q6LJ00"/>
<evidence type="ECO:0000313" key="3">
    <source>
        <dbReference type="EMBL" id="QGO07685.1"/>
    </source>
</evidence>
<keyword evidence="4" id="KW-1185">Reference proteome</keyword>
<dbReference type="EMBL" id="CP038909">
    <property type="protein sequence ID" value="QGO07685.1"/>
    <property type="molecule type" value="Genomic_DNA"/>
</dbReference>
<dbReference type="Proteomes" id="UP000422232">
    <property type="component" value="Chromosome"/>
</dbReference>
<dbReference type="RefSeq" id="WP_016210658.1">
    <property type="nucleotide sequence ID" value="NZ_CP013761.1"/>
</dbReference>
<evidence type="ECO:0000313" key="4">
    <source>
        <dbReference type="Proteomes" id="UP000422232"/>
    </source>
</evidence>
<accession>A0A9Q6LJ00</accession>
<dbReference type="EMBL" id="CP038908">
    <property type="protein sequence ID" value="QGO04695.1"/>
    <property type="molecule type" value="Genomic_DNA"/>
</dbReference>
<organism evidence="2 4">
    <name type="scientific">Piscirickettsia salmonis</name>
    <dbReference type="NCBI Taxonomy" id="1238"/>
    <lineage>
        <taxon>Bacteria</taxon>
        <taxon>Pseudomonadati</taxon>
        <taxon>Pseudomonadota</taxon>
        <taxon>Gammaproteobacteria</taxon>
        <taxon>Thiotrichales</taxon>
        <taxon>Piscirickettsiaceae</taxon>
        <taxon>Piscirickettsia</taxon>
    </lineage>
</organism>
<protein>
    <submittedName>
        <fullName evidence="2">Phage protein, HK97 gp10 family</fullName>
    </submittedName>
</protein>
<feature type="region of interest" description="Disordered" evidence="1">
    <location>
        <begin position="37"/>
        <end position="70"/>
    </location>
</feature>
<dbReference type="Proteomes" id="UP000422232">
    <property type="component" value="Plasmid unnamed1"/>
</dbReference>